<dbReference type="InterPro" id="IPR032466">
    <property type="entry name" value="Metal_Hydrolase"/>
</dbReference>
<dbReference type="GO" id="GO:0046872">
    <property type="term" value="F:metal ion binding"/>
    <property type="evidence" value="ECO:0007669"/>
    <property type="project" value="UniProtKB-KW"/>
</dbReference>
<feature type="binding site" evidence="4">
    <location>
        <position position="196"/>
    </location>
    <ligand>
        <name>a divalent metal cation</name>
        <dbReference type="ChEBI" id="CHEBI:60240"/>
        <label>1</label>
    </ligand>
</feature>
<proteinExistence type="inferred from homology"/>
<sequence length="243" mass="28593">MKNFLMDAHMHFDLYKDRDKVVRFIEESQSYTIAMTNLPVLFEKYIKTYYGYKYIKLALGFHPELAYEYQQQLSVFLKNIEQARYIGEIGLDFTVNNLENQHCQIKIFKAIVEACSNFDDKILSIHSRKATKEVIDILENYTGKVILHWYTGNQRDLQIAISRGYYFSINHQMIRSISGKKIINLIPLDKILIESDAPFTYGLNDHYDLNFLHNVYAYLSDKNNVSIETIQKKVKNNFKTLLS</sequence>
<dbReference type="InterPro" id="IPR049677">
    <property type="entry name" value="QatD"/>
</dbReference>
<dbReference type="Gene3D" id="3.20.20.140">
    <property type="entry name" value="Metal-dependent hydrolases"/>
    <property type="match status" value="1"/>
</dbReference>
<dbReference type="EMBL" id="SGKU01000047">
    <property type="protein sequence ID" value="NFA43721.1"/>
    <property type="molecule type" value="Genomic_DNA"/>
</dbReference>
<dbReference type="Proteomes" id="UP000472355">
    <property type="component" value="Unassembled WGS sequence"/>
</dbReference>
<dbReference type="InterPro" id="IPR001130">
    <property type="entry name" value="TatD-like"/>
</dbReference>
<dbReference type="SUPFAM" id="SSF51556">
    <property type="entry name" value="Metallo-dependent hydrolases"/>
    <property type="match status" value="1"/>
</dbReference>
<dbReference type="PANTHER" id="PTHR46317">
    <property type="entry name" value="HYDROLASE OF PHP SUPERFAMILY-RELATED PROTEIN"/>
    <property type="match status" value="1"/>
</dbReference>
<evidence type="ECO:0000256" key="2">
    <source>
        <dbReference type="ARBA" id="ARBA00022723"/>
    </source>
</evidence>
<feature type="binding site" evidence="4">
    <location>
        <position position="126"/>
    </location>
    <ligand>
        <name>a divalent metal cation</name>
        <dbReference type="ChEBI" id="CHEBI:60240"/>
        <label>2</label>
    </ligand>
</feature>
<keyword evidence="3" id="KW-0378">Hydrolase</keyword>
<name>A0A6M0SQZ2_CLOBO</name>
<dbReference type="PANTHER" id="PTHR46317:SF1">
    <property type="entry name" value="HYDROLASE, TATD FAMILY"/>
    <property type="match status" value="1"/>
</dbReference>
<feature type="binding site" evidence="4">
    <location>
        <position position="9"/>
    </location>
    <ligand>
        <name>a divalent metal cation</name>
        <dbReference type="ChEBI" id="CHEBI:60240"/>
        <label>1</label>
    </ligand>
</feature>
<dbReference type="AlphaFoldDB" id="A0A6M0SQZ2"/>
<feature type="binding site" evidence="4">
    <location>
        <position position="11"/>
    </location>
    <ligand>
        <name>a divalent metal cation</name>
        <dbReference type="ChEBI" id="CHEBI:60240"/>
        <label>1</label>
    </ligand>
</feature>
<dbReference type="GO" id="GO:0016788">
    <property type="term" value="F:hydrolase activity, acting on ester bonds"/>
    <property type="evidence" value="ECO:0007669"/>
    <property type="project" value="InterPro"/>
</dbReference>
<feature type="binding site" evidence="4">
    <location>
        <position position="88"/>
    </location>
    <ligand>
        <name>a divalent metal cation</name>
        <dbReference type="ChEBI" id="CHEBI:60240"/>
        <label>1</label>
    </ligand>
</feature>
<organism evidence="5 6">
    <name type="scientific">Clostridium botulinum</name>
    <dbReference type="NCBI Taxonomy" id="1491"/>
    <lineage>
        <taxon>Bacteria</taxon>
        <taxon>Bacillati</taxon>
        <taxon>Bacillota</taxon>
        <taxon>Clostridia</taxon>
        <taxon>Eubacteriales</taxon>
        <taxon>Clostridiaceae</taxon>
        <taxon>Clostridium</taxon>
    </lineage>
</organism>
<dbReference type="RefSeq" id="WP_222636374.1">
    <property type="nucleotide sequence ID" value="NZ_JACBBU010000002.1"/>
</dbReference>
<reference evidence="5 6" key="1">
    <citation type="submission" date="2019-02" db="EMBL/GenBank/DDBJ databases">
        <title>Genome sequencing of Clostridium botulinum clinical isolates.</title>
        <authorList>
            <person name="Brunt J."/>
            <person name="Van Vliet A.H.M."/>
            <person name="Stringer S.C."/>
            <person name="Grant K.A."/>
            <person name="Carter A.C."/>
            <person name="Peck M.W."/>
        </authorList>
    </citation>
    <scope>NUCLEOTIDE SEQUENCE [LARGE SCALE GENOMIC DNA]</scope>
    <source>
        <strain evidence="5 6">H113700579</strain>
    </source>
</reference>
<protein>
    <submittedName>
        <fullName evidence="5">TatD family deoxyribonuclease</fullName>
    </submittedName>
</protein>
<accession>A0A6M0SQZ2</accession>
<comment type="caution">
    <text evidence="5">The sequence shown here is derived from an EMBL/GenBank/DDBJ whole genome shotgun (WGS) entry which is preliminary data.</text>
</comment>
<comment type="similarity">
    <text evidence="1">Belongs to the metallo-dependent hydrolases superfamily. TatD-type hydrolase family.</text>
</comment>
<evidence type="ECO:0000256" key="4">
    <source>
        <dbReference type="PIRSR" id="PIRSR005902-1"/>
    </source>
</evidence>
<gene>
    <name evidence="5" type="ORF">EXM65_14415</name>
</gene>
<evidence type="ECO:0000256" key="3">
    <source>
        <dbReference type="ARBA" id="ARBA00022801"/>
    </source>
</evidence>
<evidence type="ECO:0000256" key="1">
    <source>
        <dbReference type="ARBA" id="ARBA00009275"/>
    </source>
</evidence>
<dbReference type="Pfam" id="PF01026">
    <property type="entry name" value="TatD_DNase"/>
    <property type="match status" value="1"/>
</dbReference>
<dbReference type="NCBIfam" id="NF041926">
    <property type="entry name" value="QatD"/>
    <property type="match status" value="1"/>
</dbReference>
<evidence type="ECO:0000313" key="5">
    <source>
        <dbReference type="EMBL" id="NFA43721.1"/>
    </source>
</evidence>
<dbReference type="PIRSF" id="PIRSF005902">
    <property type="entry name" value="DNase_TatD"/>
    <property type="match status" value="1"/>
</dbReference>
<keyword evidence="2 4" id="KW-0479">Metal-binding</keyword>
<feature type="binding site" evidence="4">
    <location>
        <position position="148"/>
    </location>
    <ligand>
        <name>a divalent metal cation</name>
        <dbReference type="ChEBI" id="CHEBI:60240"/>
        <label>2</label>
    </ligand>
</feature>
<evidence type="ECO:0000313" key="6">
    <source>
        <dbReference type="Proteomes" id="UP000472355"/>
    </source>
</evidence>